<accession>A0A1Y2EUA0</accession>
<sequence>MDAMARGRRPRNVFMAYLPTMFYYVLRAVRQHYFWNDMEVAFNSAWDEWIYPRHCEMPIYHMNTIAWPEVAGSSSCVSLCLARLHEHFEGLASSPELCQVLNTESEFDWLYTDFSSAQMPAFHFGGLDSKPLCICKMNLIMHRQRMVSVVPEQCTVEAVAKRLSFWGWMVQSVTSGDPKDCAKTTWMTPEQLATFYVGMKYNISKQGEVARWPYGPPRPLKPT</sequence>
<protein>
    <submittedName>
        <fullName evidence="1">Uncharacterized protein</fullName>
    </submittedName>
</protein>
<evidence type="ECO:0000313" key="2">
    <source>
        <dbReference type="Proteomes" id="UP000193685"/>
    </source>
</evidence>
<dbReference type="EMBL" id="MCFI01000027">
    <property type="protein sequence ID" value="ORY75109.1"/>
    <property type="molecule type" value="Genomic_DNA"/>
</dbReference>
<dbReference type="AlphaFoldDB" id="A0A1Y2EUA0"/>
<comment type="caution">
    <text evidence="1">The sequence shown here is derived from an EMBL/GenBank/DDBJ whole genome shotgun (WGS) entry which is preliminary data.</text>
</comment>
<dbReference type="GeneID" id="63782921"/>
<organism evidence="1 2">
    <name type="scientific">Protomyces lactucae-debilis</name>
    <dbReference type="NCBI Taxonomy" id="2754530"/>
    <lineage>
        <taxon>Eukaryota</taxon>
        <taxon>Fungi</taxon>
        <taxon>Dikarya</taxon>
        <taxon>Ascomycota</taxon>
        <taxon>Taphrinomycotina</taxon>
        <taxon>Taphrinomycetes</taxon>
        <taxon>Taphrinales</taxon>
        <taxon>Protomycetaceae</taxon>
        <taxon>Protomyces</taxon>
    </lineage>
</organism>
<gene>
    <name evidence="1" type="ORF">BCR37DRAFT_193483</name>
</gene>
<name>A0A1Y2EUA0_PROLT</name>
<proteinExistence type="predicted"/>
<evidence type="ECO:0000313" key="1">
    <source>
        <dbReference type="EMBL" id="ORY75109.1"/>
    </source>
</evidence>
<dbReference type="RefSeq" id="XP_040722221.1">
    <property type="nucleotide sequence ID" value="XM_040866322.1"/>
</dbReference>
<reference evidence="1 2" key="1">
    <citation type="submission" date="2016-07" db="EMBL/GenBank/DDBJ databases">
        <title>Pervasive Adenine N6-methylation of Active Genes in Fungi.</title>
        <authorList>
            <consortium name="DOE Joint Genome Institute"/>
            <person name="Mondo S.J."/>
            <person name="Dannebaum R.O."/>
            <person name="Kuo R.C."/>
            <person name="Labutti K."/>
            <person name="Haridas S."/>
            <person name="Kuo A."/>
            <person name="Salamov A."/>
            <person name="Ahrendt S.R."/>
            <person name="Lipzen A."/>
            <person name="Sullivan W."/>
            <person name="Andreopoulos W.B."/>
            <person name="Clum A."/>
            <person name="Lindquist E."/>
            <person name="Daum C."/>
            <person name="Ramamoorthy G.K."/>
            <person name="Gryganskyi A."/>
            <person name="Culley D."/>
            <person name="Magnuson J.K."/>
            <person name="James T.Y."/>
            <person name="O'Malley M.A."/>
            <person name="Stajich J.E."/>
            <person name="Spatafora J.W."/>
            <person name="Visel A."/>
            <person name="Grigoriev I.V."/>
        </authorList>
    </citation>
    <scope>NUCLEOTIDE SEQUENCE [LARGE SCALE GENOMIC DNA]</scope>
    <source>
        <strain evidence="1 2">12-1054</strain>
    </source>
</reference>
<dbReference type="Proteomes" id="UP000193685">
    <property type="component" value="Unassembled WGS sequence"/>
</dbReference>
<keyword evidence="2" id="KW-1185">Reference proteome</keyword>